<comment type="caution">
    <text evidence="2">The sequence shown here is derived from an EMBL/GenBank/DDBJ whole genome shotgun (WGS) entry which is preliminary data.</text>
</comment>
<dbReference type="eggNOG" id="ENOG502ZMBC">
    <property type="taxonomic scope" value="Bacteria"/>
</dbReference>
<evidence type="ECO:0000313" key="2">
    <source>
        <dbReference type="EMBL" id="EDM99815.1"/>
    </source>
</evidence>
<dbReference type="STRING" id="411467.BACCAP_02315"/>
<dbReference type="RefSeq" id="WP_006572846.1">
    <property type="nucleotide sequence ID" value="NZ_AAXG02000014.1"/>
</dbReference>
<dbReference type="AlphaFoldDB" id="A6NVS2"/>
<evidence type="ECO:0000313" key="3">
    <source>
        <dbReference type="Proteomes" id="UP000003639"/>
    </source>
</evidence>
<accession>A6NVS2</accession>
<keyword evidence="1" id="KW-0812">Transmembrane</keyword>
<proteinExistence type="predicted"/>
<keyword evidence="1" id="KW-0472">Membrane</keyword>
<gene>
    <name evidence="2" type="ORF">BACCAP_02315</name>
</gene>
<feature type="transmembrane region" description="Helical" evidence="1">
    <location>
        <begin position="40"/>
        <end position="64"/>
    </location>
</feature>
<sequence>MYDRELYRETFSRLHTSPETRRNIMNLSEKHTRRFRPARVAAVVAAAAVLSITAMAAAFGGGMLDWFGREWDSWTGQSLGESQVETIQRLTQPVGESVTDGNITVTVDSITVGTDNLWALLKVSGMAFSNREEYGFGNISVEITPDPADLSANVGVVSYGTQLMGVDKNGDLNLILEYFATLPTDAQLSAGGCTLTLTLTGLTEGEYGGAKPETTAEGTWRFSIPLTVESRSPVVTIEKAEVPSWSPATDEYSSEPVTLTDIRISDTGVRFRASGELISDVSAVLKDGTEVRNSGGGGGVDEDGTHTFSYTWVVPVNVEDIAALRFGETEIPVE</sequence>
<keyword evidence="1" id="KW-1133">Transmembrane helix</keyword>
<dbReference type="Proteomes" id="UP000003639">
    <property type="component" value="Unassembled WGS sequence"/>
</dbReference>
<dbReference type="EMBL" id="AAXG02000014">
    <property type="protein sequence ID" value="EDM99815.1"/>
    <property type="molecule type" value="Genomic_DNA"/>
</dbReference>
<keyword evidence="3" id="KW-1185">Reference proteome</keyword>
<reference evidence="2 3" key="2">
    <citation type="submission" date="2007-06" db="EMBL/GenBank/DDBJ databases">
        <title>Draft genome sequence of Pseudoflavonifractor capillosus ATCC 29799.</title>
        <authorList>
            <person name="Sudarsanam P."/>
            <person name="Ley R."/>
            <person name="Guruge J."/>
            <person name="Turnbaugh P.J."/>
            <person name="Mahowald M."/>
            <person name="Liep D."/>
            <person name="Gordon J."/>
        </authorList>
    </citation>
    <scope>NUCLEOTIDE SEQUENCE [LARGE SCALE GENOMIC DNA]</scope>
    <source>
        <strain evidence="2 3">ATCC 29799</strain>
    </source>
</reference>
<organism evidence="2 3">
    <name type="scientific">Pseudoflavonifractor capillosus ATCC 29799</name>
    <dbReference type="NCBI Taxonomy" id="411467"/>
    <lineage>
        <taxon>Bacteria</taxon>
        <taxon>Bacillati</taxon>
        <taxon>Bacillota</taxon>
        <taxon>Clostridia</taxon>
        <taxon>Eubacteriales</taxon>
        <taxon>Oscillospiraceae</taxon>
        <taxon>Pseudoflavonifractor</taxon>
    </lineage>
</organism>
<reference evidence="2 3" key="1">
    <citation type="submission" date="2007-04" db="EMBL/GenBank/DDBJ databases">
        <authorList>
            <person name="Fulton L."/>
            <person name="Clifton S."/>
            <person name="Fulton B."/>
            <person name="Xu J."/>
            <person name="Minx P."/>
            <person name="Pepin K.H."/>
            <person name="Johnson M."/>
            <person name="Thiruvilangam P."/>
            <person name="Bhonagiri V."/>
            <person name="Nash W.E."/>
            <person name="Mardis E.R."/>
            <person name="Wilson R.K."/>
        </authorList>
    </citation>
    <scope>NUCLEOTIDE SEQUENCE [LARGE SCALE GENOMIC DNA]</scope>
    <source>
        <strain evidence="2 3">ATCC 29799</strain>
    </source>
</reference>
<protein>
    <submittedName>
        <fullName evidence="2">Uncharacterized protein</fullName>
    </submittedName>
</protein>
<evidence type="ECO:0000256" key="1">
    <source>
        <dbReference type="SAM" id="Phobius"/>
    </source>
</evidence>
<name>A6NVS2_9FIRM</name>